<evidence type="ECO:0000259" key="5">
    <source>
        <dbReference type="PROSITE" id="PS51192"/>
    </source>
</evidence>
<dbReference type="CDD" id="cd18793">
    <property type="entry name" value="SF2_C_SNF"/>
    <property type="match status" value="1"/>
</dbReference>
<feature type="domain" description="Helicase C-terminal" evidence="6">
    <location>
        <begin position="393"/>
        <end position="547"/>
    </location>
</feature>
<evidence type="ECO:0000256" key="1">
    <source>
        <dbReference type="ARBA" id="ARBA00022741"/>
    </source>
</evidence>
<dbReference type="EMBL" id="NBAX01000001">
    <property type="protein sequence ID" value="PNP96415.1"/>
    <property type="molecule type" value="Genomic_DNA"/>
</dbReference>
<dbReference type="Pfam" id="PF00271">
    <property type="entry name" value="Helicase_C"/>
    <property type="match status" value="1"/>
</dbReference>
<dbReference type="InterPro" id="IPR038718">
    <property type="entry name" value="SNF2-like_sf"/>
</dbReference>
<dbReference type="InterPro" id="IPR014001">
    <property type="entry name" value="Helicase_ATP-bd"/>
</dbReference>
<comment type="caution">
    <text evidence="7">The sequence shown here is derived from an EMBL/GenBank/DDBJ whole genome shotgun (WGS) entry which is preliminary data.</text>
</comment>
<dbReference type="GO" id="GO:0031297">
    <property type="term" value="P:replication fork processing"/>
    <property type="evidence" value="ECO:0007669"/>
    <property type="project" value="TreeGrafter"/>
</dbReference>
<organism evidence="7 8">
    <name type="scientific">Hoylesella timonensis</name>
    <dbReference type="NCBI Taxonomy" id="386414"/>
    <lineage>
        <taxon>Bacteria</taxon>
        <taxon>Pseudomonadati</taxon>
        <taxon>Bacteroidota</taxon>
        <taxon>Bacteroidia</taxon>
        <taxon>Bacteroidales</taxon>
        <taxon>Prevotellaceae</taxon>
        <taxon>Hoylesella</taxon>
    </lineage>
</organism>
<evidence type="ECO:0000313" key="7">
    <source>
        <dbReference type="EMBL" id="PNP96415.1"/>
    </source>
</evidence>
<proteinExistence type="predicted"/>
<keyword evidence="3" id="KW-0347">Helicase</keyword>
<dbReference type="SMART" id="SM00487">
    <property type="entry name" value="DEXDc"/>
    <property type="match status" value="1"/>
</dbReference>
<dbReference type="GO" id="GO:0016787">
    <property type="term" value="F:hydrolase activity"/>
    <property type="evidence" value="ECO:0007669"/>
    <property type="project" value="UniProtKB-KW"/>
</dbReference>
<dbReference type="AlphaFoldDB" id="A0A2K0XPE7"/>
<dbReference type="PROSITE" id="PS51194">
    <property type="entry name" value="HELICASE_CTER"/>
    <property type="match status" value="1"/>
</dbReference>
<dbReference type="GO" id="GO:0004520">
    <property type="term" value="F:DNA endonuclease activity"/>
    <property type="evidence" value="ECO:0007669"/>
    <property type="project" value="TreeGrafter"/>
</dbReference>
<gene>
    <name evidence="7" type="ORF">BFS16_00585</name>
</gene>
<feature type="domain" description="Helicase ATP-binding" evidence="5">
    <location>
        <begin position="106"/>
        <end position="279"/>
    </location>
</feature>
<dbReference type="Pfam" id="PF00176">
    <property type="entry name" value="SNF2-rel_dom"/>
    <property type="match status" value="1"/>
</dbReference>
<dbReference type="SUPFAM" id="SSF52540">
    <property type="entry name" value="P-loop containing nucleoside triphosphate hydrolases"/>
    <property type="match status" value="2"/>
</dbReference>
<dbReference type="SMART" id="SM00490">
    <property type="entry name" value="HELICc"/>
    <property type="match status" value="1"/>
</dbReference>
<dbReference type="PANTHER" id="PTHR45766">
    <property type="entry name" value="DNA ANNEALING HELICASE AND ENDONUCLEASE ZRANB3 FAMILY MEMBER"/>
    <property type="match status" value="1"/>
</dbReference>
<evidence type="ECO:0000256" key="4">
    <source>
        <dbReference type="ARBA" id="ARBA00022840"/>
    </source>
</evidence>
<evidence type="ECO:0000313" key="8">
    <source>
        <dbReference type="Proteomes" id="UP000236634"/>
    </source>
</evidence>
<keyword evidence="2" id="KW-0378">Hydrolase</keyword>
<dbReference type="GO" id="GO:0005524">
    <property type="term" value="F:ATP binding"/>
    <property type="evidence" value="ECO:0007669"/>
    <property type="project" value="UniProtKB-KW"/>
</dbReference>
<evidence type="ECO:0000256" key="3">
    <source>
        <dbReference type="ARBA" id="ARBA00022806"/>
    </source>
</evidence>
<dbReference type="GO" id="GO:0004386">
    <property type="term" value="F:helicase activity"/>
    <property type="evidence" value="ECO:0007669"/>
    <property type="project" value="UniProtKB-KW"/>
</dbReference>
<dbReference type="PROSITE" id="PS51192">
    <property type="entry name" value="HELICASE_ATP_BIND_1"/>
    <property type="match status" value="1"/>
</dbReference>
<reference evidence="7 8" key="1">
    <citation type="submission" date="2017-03" db="EMBL/GenBank/DDBJ databases">
        <authorList>
            <person name="Afonso C.L."/>
            <person name="Miller P.J."/>
            <person name="Scott M.A."/>
            <person name="Spackman E."/>
            <person name="Goraichik I."/>
            <person name="Dimitrov K.M."/>
            <person name="Suarez D.L."/>
            <person name="Swayne D.E."/>
        </authorList>
    </citation>
    <scope>NUCLEOTIDE SEQUENCE [LARGE SCALE GENOMIC DNA]</scope>
    <source>
        <strain evidence="7 8">DNF00076</strain>
    </source>
</reference>
<dbReference type="Gene3D" id="3.40.50.300">
    <property type="entry name" value="P-loop containing nucleotide triphosphate hydrolases"/>
    <property type="match status" value="1"/>
</dbReference>
<dbReference type="GO" id="GO:0006281">
    <property type="term" value="P:DNA repair"/>
    <property type="evidence" value="ECO:0007669"/>
    <property type="project" value="TreeGrafter"/>
</dbReference>
<keyword evidence="1" id="KW-0547">Nucleotide-binding</keyword>
<name>A0A2K0XPE7_9BACT</name>
<dbReference type="RefSeq" id="WP_103002368.1">
    <property type="nucleotide sequence ID" value="NZ_NBAX01000001.1"/>
</dbReference>
<evidence type="ECO:0008006" key="9">
    <source>
        <dbReference type="Google" id="ProtNLM"/>
    </source>
</evidence>
<evidence type="ECO:0000259" key="6">
    <source>
        <dbReference type="PROSITE" id="PS51194"/>
    </source>
</evidence>
<dbReference type="Gene3D" id="3.40.50.10810">
    <property type="entry name" value="Tandem AAA-ATPase domain"/>
    <property type="match status" value="1"/>
</dbReference>
<dbReference type="Proteomes" id="UP000236634">
    <property type="component" value="Unassembled WGS sequence"/>
</dbReference>
<sequence>MTPVYIIKRKDDVCVSMETTQLLSHYIRKIPGMVFSESESMWICPRNQLSFVRDFGLFCVKRHLASEVIEMDSDEGIHHSFADRMPLMKLPARIPFKPYDYQIKGMRYALEKKRTFFCDDMGLGKTLQAVGACWLAKSYPVLVACPLAMKETWKREFEKWTKKNCLIIDDDHRYDWWRYVETGSYSVIIVNYESIRKYFISRVVNNSHTMRNIIPDSHVSLFNTVIVDECHHTKSPDCQYAKYLEKICQTPEYIFMLSGTPIVLGNADLIQQLKIMRRIDDFGGVAKFRRRYCQGASGSSNNAELNMKLWNTCFFRRDKSLVLKDLPEKMRQYIPVDISNRKEYSLAEGNLVKFLKEYASLSNKKIKKSMRGEMMVRVSYLRRLSALGKMRVAIPFIHDVIDGGQKLIVFVFHKEVVSELKKHFPSLVTVTGSDSAEEKQLSIDSFQNNPSCKLIVVNYRSGGCGVTLTAASHELFIELPWTCSDCEQSEARAHRNGQKNAVNCYYLIGRNTIDEDINEIIEQEREVSKQVVGARDDAIIDNEVDILFRHFDIKKEKNNRI</sequence>
<accession>A0A2K0XPE7</accession>
<dbReference type="InterPro" id="IPR000330">
    <property type="entry name" value="SNF2_N"/>
</dbReference>
<dbReference type="InterPro" id="IPR049730">
    <property type="entry name" value="SNF2/RAD54-like_C"/>
</dbReference>
<dbReference type="InterPro" id="IPR027417">
    <property type="entry name" value="P-loop_NTPase"/>
</dbReference>
<dbReference type="InterPro" id="IPR001650">
    <property type="entry name" value="Helicase_C-like"/>
</dbReference>
<keyword evidence="4" id="KW-0067">ATP-binding</keyword>
<protein>
    <recommendedName>
        <fullName evidence="9">ATP-dependent helicase</fullName>
    </recommendedName>
</protein>
<dbReference type="PANTHER" id="PTHR45766:SF3">
    <property type="entry name" value="DNA ANNEALING HELICASE AND ENDONUCLEASE ZRANB3"/>
    <property type="match status" value="1"/>
</dbReference>
<evidence type="ECO:0000256" key="2">
    <source>
        <dbReference type="ARBA" id="ARBA00022801"/>
    </source>
</evidence>